<comment type="similarity">
    <text evidence="1 9 10">Belongs to the peptidase A8 family.</text>
</comment>
<keyword evidence="11" id="KW-0449">Lipoprotein</keyword>
<keyword evidence="3 9" id="KW-0645">Protease</keyword>
<dbReference type="EMBL" id="CP000860">
    <property type="protein sequence ID" value="ACA59461.1"/>
    <property type="molecule type" value="Genomic_DNA"/>
</dbReference>
<feature type="transmembrane region" description="Helical" evidence="9">
    <location>
        <begin position="120"/>
        <end position="140"/>
    </location>
</feature>
<evidence type="ECO:0000256" key="6">
    <source>
        <dbReference type="ARBA" id="ARBA00022801"/>
    </source>
</evidence>
<evidence type="ECO:0000313" key="11">
    <source>
        <dbReference type="EMBL" id="ACA59461.1"/>
    </source>
</evidence>
<dbReference type="GO" id="GO:0004190">
    <property type="term" value="F:aspartic-type endopeptidase activity"/>
    <property type="evidence" value="ECO:0007669"/>
    <property type="project" value="UniProtKB-UniRule"/>
</dbReference>
<dbReference type="eggNOG" id="COG0597">
    <property type="taxonomic scope" value="Bacteria"/>
</dbReference>
<feature type="transmembrane region" description="Helical" evidence="9">
    <location>
        <begin position="50"/>
        <end position="76"/>
    </location>
</feature>
<evidence type="ECO:0000256" key="1">
    <source>
        <dbReference type="ARBA" id="ARBA00006139"/>
    </source>
</evidence>
<dbReference type="PANTHER" id="PTHR33695:SF1">
    <property type="entry name" value="LIPOPROTEIN SIGNAL PEPTIDASE"/>
    <property type="match status" value="1"/>
</dbReference>
<keyword evidence="4 9" id="KW-0812">Transmembrane</keyword>
<dbReference type="PRINTS" id="PR00781">
    <property type="entry name" value="LIPOSIGPTASE"/>
</dbReference>
<comment type="caution">
    <text evidence="9">Lacks conserved residue(s) required for the propagation of feature annotation.</text>
</comment>
<comment type="pathway">
    <text evidence="9">Protein modification; lipoprotein biosynthesis (signal peptide cleavage).</text>
</comment>
<keyword evidence="5 9" id="KW-0064">Aspartyl protease</keyword>
<keyword evidence="12" id="KW-1185">Reference proteome</keyword>
<dbReference type="EC" id="3.4.23.36" evidence="9"/>
<feature type="transmembrane region" description="Helical" evidence="9">
    <location>
        <begin position="83"/>
        <end position="100"/>
    </location>
</feature>
<evidence type="ECO:0000256" key="10">
    <source>
        <dbReference type="RuleBase" id="RU004181"/>
    </source>
</evidence>
<comment type="catalytic activity">
    <reaction evidence="9">
        <text>Release of signal peptides from bacterial membrane prolipoproteins. Hydrolyzes -Xaa-Yaa-Zaa-|-(S,diacylglyceryl)Cys-, in which Xaa is hydrophobic (preferably Leu), and Yaa (Ala or Ser) and Zaa (Gly or Ala) have small, neutral side chains.</text>
        <dbReference type="EC" id="3.4.23.36"/>
    </reaction>
</comment>
<dbReference type="HAMAP" id="MF_00161">
    <property type="entry name" value="LspA"/>
    <property type="match status" value="1"/>
</dbReference>
<dbReference type="Pfam" id="PF01252">
    <property type="entry name" value="Peptidase_A8"/>
    <property type="match status" value="1"/>
</dbReference>
<organism evidence="11 12">
    <name type="scientific">Desulforudis audaxviator (strain MP104C)</name>
    <dbReference type="NCBI Taxonomy" id="477974"/>
    <lineage>
        <taxon>Bacteria</taxon>
        <taxon>Bacillati</taxon>
        <taxon>Bacillota</taxon>
        <taxon>Clostridia</taxon>
        <taxon>Thermoanaerobacterales</taxon>
        <taxon>Candidatus Desulforudaceae</taxon>
        <taxon>Candidatus Desulforudis</taxon>
    </lineage>
</organism>
<evidence type="ECO:0000256" key="5">
    <source>
        <dbReference type="ARBA" id="ARBA00022750"/>
    </source>
</evidence>
<comment type="subcellular location">
    <subcellularLocation>
        <location evidence="9">Cell membrane</location>
        <topology evidence="9">Multi-pass membrane protein</topology>
    </subcellularLocation>
</comment>
<sequence length="153" mass="16530">MRRFWVVVLAVFTLDQGAKALVQRTIEPGQDVEVIGSWLRLTHVYNPGGAFGIFGGQPVLVLGFTLLAAVVVLAFLPRIIRAGYGLPVGLLFGGALGNLADRLRYGRVLDFIDFGFWPVFNLADVAITAGAVLLGAHVLWHERSHRGGQDGHA</sequence>
<feature type="active site" evidence="9">
    <location>
        <position position="124"/>
    </location>
</feature>
<evidence type="ECO:0000256" key="4">
    <source>
        <dbReference type="ARBA" id="ARBA00022692"/>
    </source>
</evidence>
<comment type="function">
    <text evidence="9">This protein specifically catalyzes the removal of signal peptides from prolipoproteins.</text>
</comment>
<dbReference type="GO" id="GO:0006508">
    <property type="term" value="P:proteolysis"/>
    <property type="evidence" value="ECO:0007669"/>
    <property type="project" value="UniProtKB-KW"/>
</dbReference>
<keyword evidence="7 9" id="KW-1133">Transmembrane helix</keyword>
<proteinExistence type="inferred from homology"/>
<dbReference type="InterPro" id="IPR001872">
    <property type="entry name" value="Peptidase_A8"/>
</dbReference>
<dbReference type="STRING" id="477974.Daud_0948"/>
<reference evidence="12" key="1">
    <citation type="submission" date="2007-10" db="EMBL/GenBank/DDBJ databases">
        <title>Complete sequence of chromosome of Desulforudis audaxviator MP104C.</title>
        <authorList>
            <person name="Copeland A."/>
            <person name="Lucas S."/>
            <person name="Lapidus A."/>
            <person name="Barry K."/>
            <person name="Glavina del Rio T."/>
            <person name="Dalin E."/>
            <person name="Tice H."/>
            <person name="Bruce D."/>
            <person name="Pitluck S."/>
            <person name="Lowry S.R."/>
            <person name="Larimer F."/>
            <person name="Land M.L."/>
            <person name="Hauser L."/>
            <person name="Kyrpides N."/>
            <person name="Ivanova N.N."/>
            <person name="Richardson P."/>
        </authorList>
    </citation>
    <scope>NUCLEOTIDE SEQUENCE [LARGE SCALE GENOMIC DNA]</scope>
    <source>
        <strain evidence="12">MP104C</strain>
    </source>
</reference>
<dbReference type="RefSeq" id="WP_012302047.1">
    <property type="nucleotide sequence ID" value="NC_010424.1"/>
</dbReference>
<dbReference type="AlphaFoldDB" id="B1I3F7"/>
<evidence type="ECO:0000256" key="8">
    <source>
        <dbReference type="ARBA" id="ARBA00023136"/>
    </source>
</evidence>
<evidence type="ECO:0000256" key="2">
    <source>
        <dbReference type="ARBA" id="ARBA00022475"/>
    </source>
</evidence>
<protein>
    <recommendedName>
        <fullName evidence="9">Lipoprotein signal peptidase</fullName>
        <ecNumber evidence="9">3.4.23.36</ecNumber>
    </recommendedName>
    <alternativeName>
        <fullName evidence="9">Prolipoprotein signal peptidase</fullName>
    </alternativeName>
    <alternativeName>
        <fullName evidence="9">Signal peptidase II</fullName>
        <shortName evidence="9">SPase II</shortName>
    </alternativeName>
</protein>
<evidence type="ECO:0000313" key="12">
    <source>
        <dbReference type="Proteomes" id="UP000008544"/>
    </source>
</evidence>
<dbReference type="KEGG" id="dau:Daud_0948"/>
<keyword evidence="6 9" id="KW-0378">Hydrolase</keyword>
<name>B1I3F7_DESAP</name>
<dbReference type="NCBIfam" id="TIGR00077">
    <property type="entry name" value="lspA"/>
    <property type="match status" value="1"/>
</dbReference>
<accession>B1I3F7</accession>
<keyword evidence="2 9" id="KW-1003">Cell membrane</keyword>
<gene>
    <name evidence="9" type="primary">lspA</name>
    <name evidence="11" type="ordered locus">Daud_0948</name>
</gene>
<reference evidence="11 12" key="2">
    <citation type="journal article" date="2008" name="Science">
        <title>Environmental genomics reveals a single-species ecosystem deep within Earth.</title>
        <authorList>
            <person name="Chivian D."/>
            <person name="Brodie E.L."/>
            <person name="Alm E.J."/>
            <person name="Culley D.E."/>
            <person name="Dehal P.S."/>
            <person name="Desantis T.Z."/>
            <person name="Gihring T.M."/>
            <person name="Lapidus A."/>
            <person name="Lin L.H."/>
            <person name="Lowry S.R."/>
            <person name="Moser D.P."/>
            <person name="Richardson P.M."/>
            <person name="Southam G."/>
            <person name="Wanger G."/>
            <person name="Pratt L.M."/>
            <person name="Andersen G.L."/>
            <person name="Hazen T.C."/>
            <person name="Brockman F.J."/>
            <person name="Arkin A.P."/>
            <person name="Onstott T.C."/>
        </authorList>
    </citation>
    <scope>NUCLEOTIDE SEQUENCE [LARGE SCALE GENOMIC DNA]</scope>
    <source>
        <strain evidence="11 12">MP104C</strain>
    </source>
</reference>
<dbReference type="HOGENOM" id="CLU_083252_3_1_9"/>
<dbReference type="Proteomes" id="UP000008544">
    <property type="component" value="Chromosome"/>
</dbReference>
<feature type="active site" evidence="9">
    <location>
        <position position="110"/>
    </location>
</feature>
<keyword evidence="8 9" id="KW-0472">Membrane</keyword>
<evidence type="ECO:0000256" key="7">
    <source>
        <dbReference type="ARBA" id="ARBA00022989"/>
    </source>
</evidence>
<evidence type="ECO:0000256" key="9">
    <source>
        <dbReference type="HAMAP-Rule" id="MF_00161"/>
    </source>
</evidence>
<evidence type="ECO:0000256" key="3">
    <source>
        <dbReference type="ARBA" id="ARBA00022670"/>
    </source>
</evidence>
<dbReference type="PANTHER" id="PTHR33695">
    <property type="entry name" value="LIPOPROTEIN SIGNAL PEPTIDASE"/>
    <property type="match status" value="1"/>
</dbReference>
<dbReference type="UniPathway" id="UPA00665"/>
<dbReference type="GO" id="GO:0005886">
    <property type="term" value="C:plasma membrane"/>
    <property type="evidence" value="ECO:0007669"/>
    <property type="project" value="UniProtKB-SubCell"/>
</dbReference>